<dbReference type="InterPro" id="IPR005475">
    <property type="entry name" value="Transketolase-like_Pyr-bd"/>
</dbReference>
<dbReference type="CDD" id="cd07033">
    <property type="entry name" value="TPP_PYR_DXS_TK_like"/>
    <property type="match status" value="1"/>
</dbReference>
<evidence type="ECO:0000259" key="11">
    <source>
        <dbReference type="SMART" id="SM00861"/>
    </source>
</evidence>
<dbReference type="PANTHER" id="PTHR43322:SF5">
    <property type="entry name" value="1-DEOXY-D-XYLULOSE-5-PHOSPHATE SYNTHASE, CHLOROPLASTIC"/>
    <property type="match status" value="1"/>
</dbReference>
<keyword evidence="6 10" id="KW-0460">Magnesium</keyword>
<dbReference type="Pfam" id="PF13292">
    <property type="entry name" value="DXP_synthase_N"/>
    <property type="match status" value="1"/>
</dbReference>
<keyword evidence="13" id="KW-1185">Reference proteome</keyword>
<dbReference type="InterPro" id="IPR049557">
    <property type="entry name" value="Transketolase_CS"/>
</dbReference>
<comment type="caution">
    <text evidence="12">The sequence shown here is derived from an EMBL/GenBank/DDBJ whole genome shotgun (WGS) entry which is preliminary data.</text>
</comment>
<dbReference type="GO" id="GO:0030976">
    <property type="term" value="F:thiamine pyrophosphate binding"/>
    <property type="evidence" value="ECO:0007669"/>
    <property type="project" value="UniProtKB-UniRule"/>
</dbReference>
<dbReference type="PROSITE" id="PS00801">
    <property type="entry name" value="TRANSKETOLASE_1"/>
    <property type="match status" value="1"/>
</dbReference>
<dbReference type="PROSITE" id="PS00802">
    <property type="entry name" value="TRANSKETOLASE_2"/>
    <property type="match status" value="1"/>
</dbReference>
<comment type="function">
    <text evidence="10">Catalyzes the acyloin condensation reaction between C atoms 2 and 3 of pyruvate and glyceraldehyde 3-phosphate to yield 1-deoxy-D-xylulose-5-phosphate (DXP).</text>
</comment>
<comment type="cofactor">
    <cofactor evidence="10">
        <name>thiamine diphosphate</name>
        <dbReference type="ChEBI" id="CHEBI:58937"/>
    </cofactor>
    <text evidence="10">Binds 1 thiamine pyrophosphate per subunit.</text>
</comment>
<dbReference type="InterPro" id="IPR005477">
    <property type="entry name" value="Dxylulose-5-P_synthase"/>
</dbReference>
<reference evidence="12 13" key="1">
    <citation type="submission" date="2007-01" db="EMBL/GenBank/DDBJ databases">
        <authorList>
            <person name="Haygood M."/>
            <person name="Podell S."/>
            <person name="Anderson C."/>
            <person name="Hopkinson B."/>
            <person name="Roe K."/>
            <person name="Barbeau K."/>
            <person name="Gaasterland T."/>
            <person name="Ferriera S."/>
            <person name="Johnson J."/>
            <person name="Kravitz S."/>
            <person name="Beeson K."/>
            <person name="Sutton G."/>
            <person name="Rogers Y.-H."/>
            <person name="Friedman R."/>
            <person name="Frazier M."/>
            <person name="Venter J.C."/>
        </authorList>
    </citation>
    <scope>NUCLEOTIDE SEQUENCE [LARGE SCALE GENOMIC DNA]</scope>
    <source>
        <strain evidence="12 13">ATCC 23134</strain>
    </source>
</reference>
<dbReference type="Proteomes" id="UP000004095">
    <property type="component" value="Unassembled WGS sequence"/>
</dbReference>
<gene>
    <name evidence="10" type="primary">dxs</name>
    <name evidence="12" type="ORF">M23134_00060</name>
</gene>
<dbReference type="NCBIfam" id="TIGR00204">
    <property type="entry name" value="dxs"/>
    <property type="match status" value="1"/>
</dbReference>
<comment type="subunit">
    <text evidence="3 10">Homodimer.</text>
</comment>
<keyword evidence="9 10" id="KW-0414">Isoprene biosynthesis</keyword>
<evidence type="ECO:0000313" key="13">
    <source>
        <dbReference type="Proteomes" id="UP000004095"/>
    </source>
</evidence>
<feature type="binding site" evidence="10">
    <location>
        <position position="151"/>
    </location>
    <ligand>
        <name>Mg(2+)</name>
        <dbReference type="ChEBI" id="CHEBI:18420"/>
    </ligand>
</feature>
<dbReference type="InterPro" id="IPR033248">
    <property type="entry name" value="Transketolase_C"/>
</dbReference>
<dbReference type="GO" id="GO:0000287">
    <property type="term" value="F:magnesium ion binding"/>
    <property type="evidence" value="ECO:0007669"/>
    <property type="project" value="UniProtKB-UniRule"/>
</dbReference>
<evidence type="ECO:0000256" key="9">
    <source>
        <dbReference type="ARBA" id="ARBA00023229"/>
    </source>
</evidence>
<feature type="binding site" evidence="10">
    <location>
        <position position="376"/>
    </location>
    <ligand>
        <name>thiamine diphosphate</name>
        <dbReference type="ChEBI" id="CHEBI:58937"/>
    </ligand>
</feature>
<evidence type="ECO:0000313" key="12">
    <source>
        <dbReference type="EMBL" id="EAY28906.1"/>
    </source>
</evidence>
<keyword evidence="5 10" id="KW-0479">Metal-binding</keyword>
<dbReference type="GO" id="GO:0008661">
    <property type="term" value="F:1-deoxy-D-xylulose-5-phosphate synthase activity"/>
    <property type="evidence" value="ECO:0007669"/>
    <property type="project" value="UniProtKB-UniRule"/>
</dbReference>
<organism evidence="12 13">
    <name type="scientific">Microscilla marina ATCC 23134</name>
    <dbReference type="NCBI Taxonomy" id="313606"/>
    <lineage>
        <taxon>Bacteria</taxon>
        <taxon>Pseudomonadati</taxon>
        <taxon>Bacteroidota</taxon>
        <taxon>Cytophagia</taxon>
        <taxon>Cytophagales</taxon>
        <taxon>Microscillaceae</taxon>
        <taxon>Microscilla</taxon>
    </lineage>
</organism>
<dbReference type="OrthoDB" id="9803371at2"/>
<evidence type="ECO:0000256" key="8">
    <source>
        <dbReference type="ARBA" id="ARBA00023052"/>
    </source>
</evidence>
<feature type="binding site" evidence="10">
    <location>
        <position position="180"/>
    </location>
    <ligand>
        <name>Mg(2+)</name>
        <dbReference type="ChEBI" id="CHEBI:18420"/>
    </ligand>
</feature>
<evidence type="ECO:0000256" key="7">
    <source>
        <dbReference type="ARBA" id="ARBA00022977"/>
    </source>
</evidence>
<comment type="cofactor">
    <cofactor evidence="10">
        <name>Mg(2+)</name>
        <dbReference type="ChEBI" id="CHEBI:18420"/>
    </cofactor>
    <text evidence="10">Binds 1 Mg(2+) ion per subunit.</text>
</comment>
<dbReference type="EMBL" id="AAWS01000013">
    <property type="protein sequence ID" value="EAY28906.1"/>
    <property type="molecule type" value="Genomic_DNA"/>
</dbReference>
<feature type="domain" description="Transketolase-like pyrimidine-binding" evidence="11">
    <location>
        <begin position="325"/>
        <end position="494"/>
    </location>
</feature>
<dbReference type="GO" id="GO:0016114">
    <property type="term" value="P:terpenoid biosynthetic process"/>
    <property type="evidence" value="ECO:0007669"/>
    <property type="project" value="UniProtKB-UniRule"/>
</dbReference>
<feature type="binding site" evidence="10">
    <location>
        <position position="291"/>
    </location>
    <ligand>
        <name>thiamine diphosphate</name>
        <dbReference type="ChEBI" id="CHEBI:58937"/>
    </ligand>
</feature>
<protein>
    <recommendedName>
        <fullName evidence="10">1-deoxy-D-xylulose-5-phosphate synthase</fullName>
        <ecNumber evidence="10">2.2.1.7</ecNumber>
    </recommendedName>
    <alternativeName>
        <fullName evidence="10">1-deoxyxylulose-5-phosphate synthase</fullName>
        <shortName evidence="10">DXP synthase</shortName>
        <shortName evidence="10">DXPS</shortName>
    </alternativeName>
</protein>
<feature type="binding site" evidence="10">
    <location>
        <begin position="119"/>
        <end position="121"/>
    </location>
    <ligand>
        <name>thiamine diphosphate</name>
        <dbReference type="ChEBI" id="CHEBI:58937"/>
    </ligand>
</feature>
<evidence type="ECO:0000256" key="1">
    <source>
        <dbReference type="ARBA" id="ARBA00004980"/>
    </source>
</evidence>
<comment type="pathway">
    <text evidence="1 10">Metabolic intermediate biosynthesis; 1-deoxy-D-xylulose 5-phosphate biosynthesis; 1-deoxy-D-xylulose 5-phosphate from D-glyceraldehyde 3-phosphate and pyruvate: step 1/1.</text>
</comment>
<dbReference type="GO" id="GO:0019288">
    <property type="term" value="P:isopentenyl diphosphate biosynthetic process, methylerythritol 4-phosphate pathway"/>
    <property type="evidence" value="ECO:0007669"/>
    <property type="project" value="TreeGrafter"/>
</dbReference>
<sequence>MLIEPGKLLKQINNPEDLRQLSPEQLFDVCTELRQFIIDTVSIHGGHFGASLGVVELTVALHYVFNTPDDQLVWDVGHQAYGHKILTERRENFHSNRKYGGLSGFPKRKESKYDTFGVGHSSTSISAALGMALASKQKGENHRQHVAIIGDGAMTGGLAFEGMNHAGVSDSNLLIILNDNCMSIDPNVGALKDYLTDITTSRTYNKLRDEVWKMLGKFNRFGRFQELASKVEGAVKGSVLKQSNLFESLNLRYFGPVDGHDINHLTHVLNDLKNIPGPKLLHCVTVKGKGFAHAEKNQTKWHAPGLFDKVTGEIHKSVPTAPQPPKYQQVFGHTILELAQENPKIMGITPAMPSGSSLNIMMEAMPDRAIDVGIAEQHAVTVSAGMATQGSTVFCNIYSTFMQRAFDQVIHDVCIQGLPVIFCLDRAGFAGADGPTHHGAYDIAYMRLIPNMIVSAPMNEQELRNLMYTASLDEFKEEGKAFTIRYPRGQGVMPEWRTPLEKITIGQGRKLRDGSDAAILTIGHIGNYATEACETLAEEGLNIGHYDMRFVKPLDEAMLHEIFQKFDKVVTVEDGCLQGGFGSAVLEFMVEHGYTAKVKRLGIPDRIVEHGSQLELQTECGFDAKGIAQSVREIAEVVFK</sequence>
<keyword evidence="8 10" id="KW-0786">Thiamine pyrophosphate</keyword>
<dbReference type="FunFam" id="3.40.50.920:FF:000002">
    <property type="entry name" value="1-deoxy-D-xylulose-5-phosphate synthase"/>
    <property type="match status" value="1"/>
</dbReference>
<dbReference type="GO" id="GO:0009228">
    <property type="term" value="P:thiamine biosynthetic process"/>
    <property type="evidence" value="ECO:0007669"/>
    <property type="project" value="UniProtKB-UniRule"/>
</dbReference>
<dbReference type="SUPFAM" id="SSF52922">
    <property type="entry name" value="TK C-terminal domain-like"/>
    <property type="match status" value="1"/>
</dbReference>
<feature type="binding site" evidence="10">
    <location>
        <begin position="152"/>
        <end position="153"/>
    </location>
    <ligand>
        <name>thiamine diphosphate</name>
        <dbReference type="ChEBI" id="CHEBI:58937"/>
    </ligand>
</feature>
<evidence type="ECO:0000256" key="10">
    <source>
        <dbReference type="HAMAP-Rule" id="MF_00315"/>
    </source>
</evidence>
<dbReference type="InterPro" id="IPR029061">
    <property type="entry name" value="THDP-binding"/>
</dbReference>
<dbReference type="EC" id="2.2.1.7" evidence="10"/>
<dbReference type="RefSeq" id="WP_002697037.1">
    <property type="nucleotide sequence ID" value="NZ_AAWS01000013.1"/>
</dbReference>
<dbReference type="InterPro" id="IPR020826">
    <property type="entry name" value="Transketolase_BS"/>
</dbReference>
<evidence type="ECO:0000256" key="4">
    <source>
        <dbReference type="ARBA" id="ARBA00022679"/>
    </source>
</evidence>
<dbReference type="AlphaFoldDB" id="A1ZKU0"/>
<dbReference type="PANTHER" id="PTHR43322">
    <property type="entry name" value="1-D-DEOXYXYLULOSE 5-PHOSPHATE SYNTHASE-RELATED"/>
    <property type="match status" value="1"/>
</dbReference>
<evidence type="ECO:0000256" key="6">
    <source>
        <dbReference type="ARBA" id="ARBA00022842"/>
    </source>
</evidence>
<evidence type="ECO:0000256" key="2">
    <source>
        <dbReference type="ARBA" id="ARBA00011081"/>
    </source>
</evidence>
<dbReference type="Pfam" id="PF02779">
    <property type="entry name" value="Transket_pyr"/>
    <property type="match status" value="1"/>
</dbReference>
<dbReference type="NCBIfam" id="NF003933">
    <property type="entry name" value="PRK05444.2-2"/>
    <property type="match status" value="1"/>
</dbReference>
<keyword evidence="7 10" id="KW-0784">Thiamine biosynthesis</keyword>
<dbReference type="UniPathway" id="UPA00064">
    <property type="reaction ID" value="UER00091"/>
</dbReference>
<dbReference type="HAMAP" id="MF_00315">
    <property type="entry name" value="DXP_synth"/>
    <property type="match status" value="1"/>
</dbReference>
<keyword evidence="4 10" id="KW-0808">Transferase</keyword>
<dbReference type="CDD" id="cd02007">
    <property type="entry name" value="TPP_DXS"/>
    <property type="match status" value="1"/>
</dbReference>
<dbReference type="GO" id="GO:0005829">
    <property type="term" value="C:cytosol"/>
    <property type="evidence" value="ECO:0007669"/>
    <property type="project" value="TreeGrafter"/>
</dbReference>
<name>A1ZKU0_MICM2</name>
<proteinExistence type="inferred from homology"/>
<evidence type="ECO:0000256" key="3">
    <source>
        <dbReference type="ARBA" id="ARBA00011738"/>
    </source>
</evidence>
<dbReference type="InterPro" id="IPR009014">
    <property type="entry name" value="Transketo_C/PFOR_II"/>
</dbReference>
<dbReference type="Gene3D" id="3.40.50.920">
    <property type="match status" value="1"/>
</dbReference>
<accession>A1ZKU0</accession>
<feature type="binding site" evidence="10">
    <location>
        <position position="78"/>
    </location>
    <ligand>
        <name>thiamine diphosphate</name>
        <dbReference type="ChEBI" id="CHEBI:58937"/>
    </ligand>
</feature>
<comment type="catalytic activity">
    <reaction evidence="10">
        <text>D-glyceraldehyde 3-phosphate + pyruvate + H(+) = 1-deoxy-D-xylulose 5-phosphate + CO2</text>
        <dbReference type="Rhea" id="RHEA:12605"/>
        <dbReference type="ChEBI" id="CHEBI:15361"/>
        <dbReference type="ChEBI" id="CHEBI:15378"/>
        <dbReference type="ChEBI" id="CHEBI:16526"/>
        <dbReference type="ChEBI" id="CHEBI:57792"/>
        <dbReference type="ChEBI" id="CHEBI:59776"/>
        <dbReference type="EC" id="2.2.1.7"/>
    </reaction>
</comment>
<comment type="similarity">
    <text evidence="2 10">Belongs to the transketolase family. DXPS subfamily.</text>
</comment>
<dbReference type="Gene3D" id="3.40.50.970">
    <property type="match status" value="2"/>
</dbReference>
<feature type="binding site" evidence="10">
    <location>
        <position position="180"/>
    </location>
    <ligand>
        <name>thiamine diphosphate</name>
        <dbReference type="ChEBI" id="CHEBI:58937"/>
    </ligand>
</feature>
<evidence type="ECO:0000256" key="5">
    <source>
        <dbReference type="ARBA" id="ARBA00022723"/>
    </source>
</evidence>
<dbReference type="eggNOG" id="COG1154">
    <property type="taxonomic scope" value="Bacteria"/>
</dbReference>
<dbReference type="SMART" id="SM00861">
    <property type="entry name" value="Transket_pyr"/>
    <property type="match status" value="1"/>
</dbReference>
<dbReference type="SUPFAM" id="SSF52518">
    <property type="entry name" value="Thiamin diphosphate-binding fold (THDP-binding)"/>
    <property type="match status" value="2"/>
</dbReference>
<dbReference type="Pfam" id="PF02780">
    <property type="entry name" value="Transketolase_C"/>
    <property type="match status" value="1"/>
</dbReference>